<dbReference type="PANTHER" id="PTHR31096">
    <property type="entry name" value="ACT DOMAIN-CONTAINING PROTEIN ACR4-RELATED"/>
    <property type="match status" value="1"/>
</dbReference>
<evidence type="ECO:0000313" key="5">
    <source>
        <dbReference type="EMBL" id="URD77614.1"/>
    </source>
</evidence>
<name>A0A9E7EHX3_9LILI</name>
<feature type="region of interest" description="Disordered" evidence="3">
    <location>
        <begin position="171"/>
        <end position="208"/>
    </location>
</feature>
<dbReference type="Pfam" id="PF24931">
    <property type="entry name" value="ACT_ACR9_3rd"/>
    <property type="match status" value="1"/>
</dbReference>
<dbReference type="Proteomes" id="UP001055439">
    <property type="component" value="Chromosome 10"/>
</dbReference>
<organism evidence="5 6">
    <name type="scientific">Musa troglodytarum</name>
    <name type="common">fe'i banana</name>
    <dbReference type="NCBI Taxonomy" id="320322"/>
    <lineage>
        <taxon>Eukaryota</taxon>
        <taxon>Viridiplantae</taxon>
        <taxon>Streptophyta</taxon>
        <taxon>Embryophyta</taxon>
        <taxon>Tracheophyta</taxon>
        <taxon>Spermatophyta</taxon>
        <taxon>Magnoliopsida</taxon>
        <taxon>Liliopsida</taxon>
        <taxon>Zingiberales</taxon>
        <taxon>Musaceae</taxon>
        <taxon>Musa</taxon>
    </lineage>
</organism>
<dbReference type="InterPro" id="IPR040217">
    <property type="entry name" value="ACR1-12"/>
</dbReference>
<dbReference type="SUPFAM" id="SSF55021">
    <property type="entry name" value="ACT-like"/>
    <property type="match status" value="3"/>
</dbReference>
<keyword evidence="1 2" id="KW-0677">Repeat</keyword>
<dbReference type="CDD" id="cd04897">
    <property type="entry name" value="ACT_ACR_3"/>
    <property type="match status" value="1"/>
</dbReference>
<keyword evidence="6" id="KW-1185">Reference proteome</keyword>
<dbReference type="Pfam" id="PF01842">
    <property type="entry name" value="ACT"/>
    <property type="match status" value="1"/>
</dbReference>
<evidence type="ECO:0000259" key="4">
    <source>
        <dbReference type="PROSITE" id="PS51671"/>
    </source>
</evidence>
<evidence type="ECO:0000313" key="6">
    <source>
        <dbReference type="Proteomes" id="UP001055439"/>
    </source>
</evidence>
<dbReference type="OrthoDB" id="2019938at2759"/>
<gene>
    <name evidence="5" type="ORF">MUK42_02782</name>
</gene>
<feature type="domain" description="ACT" evidence="4">
    <location>
        <begin position="573"/>
        <end position="651"/>
    </location>
</feature>
<dbReference type="AlphaFoldDB" id="A0A9E7EHX3"/>
<evidence type="ECO:0000256" key="2">
    <source>
        <dbReference type="RuleBase" id="RU369043"/>
    </source>
</evidence>
<proteinExistence type="predicted"/>
<dbReference type="EMBL" id="CP097503">
    <property type="protein sequence ID" value="URD77614.1"/>
    <property type="molecule type" value="Genomic_DNA"/>
</dbReference>
<sequence length="678" mass="73007">MSCQVSRSSQSFLIGEPDEAMYKAAAAATSSKLPRSLDSFGSYRPATFAAASSPNPRRYISRRSTASEGVLMKTYRFCGRGKEKGLIAKGDFSDGGHVVCARLRPRRAAPLGDVRAVRYGHGSITRRGFGPPLIVREGTRVGIAAAPRIIILVIMIVPTIKACRGVPGPTHKPFDGQDISGPIYGDEASHGTEDTERGSGPATSSPLIPCESIQGGGRMELAAAASALDEYDKLRFRFGHLYHRLNSDVVVASRVVVDNAVCPTATVVKVDSAREHGILLEAVRVLADLDLAVRKAYISSDGRWFMNVFHVTDRCGRKLADRSLTSHLERSLCASRPGGDDTQPSALLTEPAGLEVHGLTTLGLAGAGRPGLLSGVFAVLRDVECDVVAAKVWTHNGRVASLITVREGRPGSPADAGRVEARLGNVLRGDHHAVRGARNATAVALSPAASAAHSDRRMHQLMFADRDYEQTTSGVSTPPRSAVSVQNWVNRGYSIVNVECRDQPKLLFDVMCTLTDMEYVVFHGVIDTDGDRARQEFYIRHLDGTPIGSEAERQRVIQCLQAAIDRRPCEGAMLELCTADRRGLLADVTQTFREHGLSVTRAEVSTKAGIAMDAFYVADTAGHAVDQRTVDAITERVGVESLKLSEEGRPWCHHKWPTAEEDRVANGGVGLGCSTWGA</sequence>
<accession>A0A9E7EHX3</accession>
<protein>
    <recommendedName>
        <fullName evidence="2">ACT domain-containing protein ACR</fullName>
    </recommendedName>
    <alternativeName>
        <fullName evidence="2">Protein ACT DOMAIN REPEATS</fullName>
    </alternativeName>
</protein>
<reference evidence="5" key="1">
    <citation type="submission" date="2022-05" db="EMBL/GenBank/DDBJ databases">
        <title>The Musa troglodytarum L. genome provides insights into the mechanism of non-climacteric behaviour and enrichment of carotenoids.</title>
        <authorList>
            <person name="Wang J."/>
        </authorList>
    </citation>
    <scope>NUCLEOTIDE SEQUENCE</scope>
    <source>
        <tissue evidence="5">Leaf</tissue>
    </source>
</reference>
<evidence type="ECO:0000256" key="3">
    <source>
        <dbReference type="SAM" id="MobiDB-lite"/>
    </source>
</evidence>
<comment type="function">
    <text evidence="2">Binds amino acids.</text>
</comment>
<dbReference type="PROSITE" id="PS51671">
    <property type="entry name" value="ACT"/>
    <property type="match status" value="1"/>
</dbReference>
<dbReference type="CDD" id="cd04895">
    <property type="entry name" value="ACT_ACR_1"/>
    <property type="match status" value="1"/>
</dbReference>
<feature type="compositionally biased region" description="Basic and acidic residues" evidence="3">
    <location>
        <begin position="187"/>
        <end position="197"/>
    </location>
</feature>
<dbReference type="GO" id="GO:0016597">
    <property type="term" value="F:amino acid binding"/>
    <property type="evidence" value="ECO:0007669"/>
    <property type="project" value="UniProtKB-UniRule"/>
</dbReference>
<dbReference type="PANTHER" id="PTHR31096:SF6">
    <property type="entry name" value="ACT DOMAIN-CONTAINING PROTEIN ACR8"/>
    <property type="match status" value="1"/>
</dbReference>
<dbReference type="InterPro" id="IPR002912">
    <property type="entry name" value="ACT_dom"/>
</dbReference>
<evidence type="ECO:0000256" key="1">
    <source>
        <dbReference type="ARBA" id="ARBA00022737"/>
    </source>
</evidence>
<dbReference type="InterPro" id="IPR045865">
    <property type="entry name" value="ACT-like_dom_sf"/>
</dbReference>